<protein>
    <submittedName>
        <fullName evidence="1">Uncharacterized protein</fullName>
    </submittedName>
</protein>
<name>A0ABV0U6U3_9TELE</name>
<dbReference type="EMBL" id="JAHRIQ010058953">
    <property type="protein sequence ID" value="MEQ2240245.1"/>
    <property type="molecule type" value="Genomic_DNA"/>
</dbReference>
<feature type="non-terminal residue" evidence="1">
    <location>
        <position position="1"/>
    </location>
</feature>
<accession>A0ABV0U6U3</accession>
<gene>
    <name evidence="1" type="ORF">ILYODFUR_012868</name>
</gene>
<reference evidence="1 2" key="1">
    <citation type="submission" date="2021-06" db="EMBL/GenBank/DDBJ databases">
        <authorList>
            <person name="Palmer J.M."/>
        </authorList>
    </citation>
    <scope>NUCLEOTIDE SEQUENCE [LARGE SCALE GENOMIC DNA]</scope>
    <source>
        <strain evidence="2">if_2019</strain>
        <tissue evidence="1">Muscle</tissue>
    </source>
</reference>
<evidence type="ECO:0000313" key="1">
    <source>
        <dbReference type="EMBL" id="MEQ2240245.1"/>
    </source>
</evidence>
<organism evidence="1 2">
    <name type="scientific">Ilyodon furcidens</name>
    <name type="common">goldbreast splitfin</name>
    <dbReference type="NCBI Taxonomy" id="33524"/>
    <lineage>
        <taxon>Eukaryota</taxon>
        <taxon>Metazoa</taxon>
        <taxon>Chordata</taxon>
        <taxon>Craniata</taxon>
        <taxon>Vertebrata</taxon>
        <taxon>Euteleostomi</taxon>
        <taxon>Actinopterygii</taxon>
        <taxon>Neopterygii</taxon>
        <taxon>Teleostei</taxon>
        <taxon>Neoteleostei</taxon>
        <taxon>Acanthomorphata</taxon>
        <taxon>Ovalentaria</taxon>
        <taxon>Atherinomorphae</taxon>
        <taxon>Cyprinodontiformes</taxon>
        <taxon>Goodeidae</taxon>
        <taxon>Ilyodon</taxon>
    </lineage>
</organism>
<evidence type="ECO:0000313" key="2">
    <source>
        <dbReference type="Proteomes" id="UP001482620"/>
    </source>
</evidence>
<keyword evidence="2" id="KW-1185">Reference proteome</keyword>
<proteinExistence type="predicted"/>
<feature type="non-terminal residue" evidence="1">
    <location>
        <position position="162"/>
    </location>
</feature>
<comment type="caution">
    <text evidence="1">The sequence shown here is derived from an EMBL/GenBank/DDBJ whole genome shotgun (WGS) entry which is preliminary data.</text>
</comment>
<sequence>PHELQLSRNICQSHPTEWSREQHTPTCTQLFVVSLSKTLYHPCLVMVVRGIGVAVYGSLTSVSASQGNSGYILAHHCQCVNVGNPCTQTGYHIGPSYICYPPGNLSHHNQLVQLPRSPSSISCLFYNDLCTPTLWVLTHLFSLLQNHQNLHSSLNPSYLRQA</sequence>
<dbReference type="Proteomes" id="UP001482620">
    <property type="component" value="Unassembled WGS sequence"/>
</dbReference>